<sequence length="124" mass="13221">MTVLIIVTAVLVAALLGWPLTALVLKLARKVDPAPVDVETTAGEADAETAPSKPKPDSSASTKVLRGGLTIGILERIAVVLCIAFDQPVAIAYKLLQSKGWVGIRSSKTRRPRVSDSLLARWLH</sequence>
<dbReference type="EMBL" id="CP000910">
    <property type="protein sequence ID" value="ABY22386.1"/>
    <property type="molecule type" value="Genomic_DNA"/>
</dbReference>
<evidence type="ECO:0000256" key="1">
    <source>
        <dbReference type="SAM" id="MobiDB-lite"/>
    </source>
</evidence>
<dbReference type="STRING" id="288705.RSal33209_0639"/>
<organism evidence="2 3">
    <name type="scientific">Renibacterium salmoninarum (strain ATCC 33209 / DSM 20767 / JCM 11484 / NBRC 15589 / NCIMB 2235)</name>
    <dbReference type="NCBI Taxonomy" id="288705"/>
    <lineage>
        <taxon>Bacteria</taxon>
        <taxon>Bacillati</taxon>
        <taxon>Actinomycetota</taxon>
        <taxon>Actinomycetes</taxon>
        <taxon>Micrococcales</taxon>
        <taxon>Micrococcaceae</taxon>
        <taxon>Renibacterium</taxon>
    </lineage>
</organism>
<evidence type="ECO:0000313" key="2">
    <source>
        <dbReference type="EMBL" id="ABY22386.1"/>
    </source>
</evidence>
<keyword evidence="3" id="KW-1185">Reference proteome</keyword>
<dbReference type="Proteomes" id="UP000002007">
    <property type="component" value="Chromosome"/>
</dbReference>
<protein>
    <submittedName>
        <fullName evidence="2">Hypothetical membrane protein</fullName>
    </submittedName>
</protein>
<proteinExistence type="predicted"/>
<accession>A9WR12</accession>
<evidence type="ECO:0000313" key="3">
    <source>
        <dbReference type="Proteomes" id="UP000002007"/>
    </source>
</evidence>
<dbReference type="KEGG" id="rsa:RSal33209_0639"/>
<dbReference type="RefSeq" id="WP_012244086.1">
    <property type="nucleotide sequence ID" value="NC_010168.1"/>
</dbReference>
<feature type="region of interest" description="Disordered" evidence="1">
    <location>
        <begin position="39"/>
        <end position="62"/>
    </location>
</feature>
<gene>
    <name evidence="2" type="ordered locus">RSal33209_0639</name>
</gene>
<name>A9WR12_RENSM</name>
<dbReference type="HOGENOM" id="CLU_2002032_0_0_11"/>
<reference evidence="3" key="1">
    <citation type="journal article" date="2008" name="J. Bacteriol.">
        <title>Genome sequence of the fish pathogen Renibacterium salmoninarum suggests reductive evolution away from an environmental Arthrobacter ancestor.</title>
        <authorList>
            <person name="Wiens G.D."/>
            <person name="Rockey D.D."/>
            <person name="Wu Z."/>
            <person name="Chang J."/>
            <person name="Levy R."/>
            <person name="Crane S."/>
            <person name="Chen D.S."/>
            <person name="Capri G.R."/>
            <person name="Burnett J.R."/>
            <person name="Sudheesh P.S."/>
            <person name="Schipma M.J."/>
            <person name="Burd H."/>
            <person name="Bhattacharyya A."/>
            <person name="Rhodes L.D."/>
            <person name="Kaul R."/>
            <person name="Strom M.S."/>
        </authorList>
    </citation>
    <scope>NUCLEOTIDE SEQUENCE [LARGE SCALE GENOMIC DNA]</scope>
    <source>
        <strain evidence="3">ATCC 33209 / DSM 20767 / JCM 11484 / NBRC 15589 / NCIMB 2235</strain>
    </source>
</reference>
<dbReference type="AlphaFoldDB" id="A9WR12"/>